<evidence type="ECO:0008006" key="5">
    <source>
        <dbReference type="Google" id="ProtNLM"/>
    </source>
</evidence>
<reference evidence="3 4" key="1">
    <citation type="submission" date="2023-01" db="EMBL/GenBank/DDBJ databases">
        <title>Analysis of 21 Apiospora genomes using comparative genomics revels a genus with tremendous synthesis potential of carbohydrate active enzymes and secondary metabolites.</title>
        <authorList>
            <person name="Sorensen T."/>
        </authorList>
    </citation>
    <scope>NUCLEOTIDE SEQUENCE [LARGE SCALE GENOMIC DNA]</scope>
    <source>
        <strain evidence="3 4">CBS 20057</strain>
    </source>
</reference>
<evidence type="ECO:0000256" key="2">
    <source>
        <dbReference type="SAM" id="Phobius"/>
    </source>
</evidence>
<accession>A0ABR1ST80</accession>
<keyword evidence="2" id="KW-1133">Transmembrane helix</keyword>
<sequence>MPTESHYTALPSEEFGQSKAVLPGEFGSRSDQRWLQRPMKVHWFVHGINAVAIAGLVVALSLATRTSQIGCWNKFNYYCETLYPTHTTAGTIGLTIDSTVAAPVNDAVAPHAYVHRLFNGSLWYQSPWKGPPTEEVEKAWYDIMKYGMISVSKEDIGRVHHPDWSAKFPPQAGGGYIAATIGSHQLHCLHYIWQDHYMDYFPKTQEKKQRVPEMYERHYEHCVDYIRQSLMCQFDTGIIPYNWVLDHENPTPNANTHHTCVDWDALQGWLARRTVEVPDGFRWTQPEDAISMGWNP</sequence>
<proteinExistence type="inferred from homology"/>
<gene>
    <name evidence="3" type="ORF">PG991_000873</name>
</gene>
<protein>
    <recommendedName>
        <fullName evidence="5">Tat pathway signal sequence</fullName>
    </recommendedName>
</protein>
<evidence type="ECO:0000313" key="3">
    <source>
        <dbReference type="EMBL" id="KAK8037527.1"/>
    </source>
</evidence>
<dbReference type="EMBL" id="JAQQWI010000002">
    <property type="protein sequence ID" value="KAK8037527.1"/>
    <property type="molecule type" value="Genomic_DNA"/>
</dbReference>
<keyword evidence="4" id="KW-1185">Reference proteome</keyword>
<feature type="transmembrane region" description="Helical" evidence="2">
    <location>
        <begin position="43"/>
        <end position="63"/>
    </location>
</feature>
<dbReference type="PANTHER" id="PTHR33365:SF12">
    <property type="entry name" value="TAT PATHWAY SIGNAL SEQUENCE"/>
    <property type="match status" value="1"/>
</dbReference>
<evidence type="ECO:0000313" key="4">
    <source>
        <dbReference type="Proteomes" id="UP001396898"/>
    </source>
</evidence>
<name>A0ABR1ST80_9PEZI</name>
<evidence type="ECO:0000256" key="1">
    <source>
        <dbReference type="ARBA" id="ARBA00035112"/>
    </source>
</evidence>
<organism evidence="3 4">
    <name type="scientific">Apiospora marii</name>
    <dbReference type="NCBI Taxonomy" id="335849"/>
    <lineage>
        <taxon>Eukaryota</taxon>
        <taxon>Fungi</taxon>
        <taxon>Dikarya</taxon>
        <taxon>Ascomycota</taxon>
        <taxon>Pezizomycotina</taxon>
        <taxon>Sordariomycetes</taxon>
        <taxon>Xylariomycetidae</taxon>
        <taxon>Amphisphaeriales</taxon>
        <taxon>Apiosporaceae</taxon>
        <taxon>Apiospora</taxon>
    </lineage>
</organism>
<comment type="caution">
    <text evidence="3">The sequence shown here is derived from an EMBL/GenBank/DDBJ whole genome shotgun (WGS) entry which is preliminary data.</text>
</comment>
<dbReference type="PANTHER" id="PTHR33365">
    <property type="entry name" value="YALI0B05434P"/>
    <property type="match status" value="1"/>
</dbReference>
<dbReference type="Pfam" id="PF11807">
    <property type="entry name" value="UstYa"/>
    <property type="match status" value="1"/>
</dbReference>
<dbReference type="Proteomes" id="UP001396898">
    <property type="component" value="Unassembled WGS sequence"/>
</dbReference>
<comment type="similarity">
    <text evidence="1">Belongs to the ustYa family.</text>
</comment>
<keyword evidence="2" id="KW-0812">Transmembrane</keyword>
<dbReference type="InterPro" id="IPR021765">
    <property type="entry name" value="UstYa-like"/>
</dbReference>
<keyword evidence="2" id="KW-0472">Membrane</keyword>